<dbReference type="InterPro" id="IPR027417">
    <property type="entry name" value="P-loop_NTPase"/>
</dbReference>
<evidence type="ECO:0000259" key="8">
    <source>
        <dbReference type="Pfam" id="PF00931"/>
    </source>
</evidence>
<dbReference type="InterPro" id="IPR002182">
    <property type="entry name" value="NB-ARC"/>
</dbReference>
<dbReference type="EC" id="3.2.2.6" evidence="1"/>
<evidence type="ECO:0000259" key="11">
    <source>
        <dbReference type="Pfam" id="PF23286"/>
    </source>
</evidence>
<dbReference type="GO" id="GO:0061809">
    <property type="term" value="F:NAD+ nucleosidase activity, cyclic ADP-ribose generating"/>
    <property type="evidence" value="ECO:0007669"/>
    <property type="project" value="UniProtKB-EC"/>
</dbReference>
<dbReference type="Proteomes" id="UP000796880">
    <property type="component" value="Unassembled WGS sequence"/>
</dbReference>
<evidence type="ECO:0000259" key="10">
    <source>
        <dbReference type="Pfam" id="PF23282"/>
    </source>
</evidence>
<dbReference type="Pfam" id="PF20160">
    <property type="entry name" value="C-JID"/>
    <property type="match status" value="1"/>
</dbReference>
<dbReference type="Pfam" id="PF23286">
    <property type="entry name" value="LRR_13"/>
    <property type="match status" value="1"/>
</dbReference>
<evidence type="ECO:0000256" key="1">
    <source>
        <dbReference type="ARBA" id="ARBA00011982"/>
    </source>
</evidence>
<dbReference type="PANTHER" id="PTHR11017:SF559">
    <property type="entry name" value="DISEASE RESISTANCE PROTEIN CHL1"/>
    <property type="match status" value="1"/>
</dbReference>
<evidence type="ECO:0000259" key="9">
    <source>
        <dbReference type="Pfam" id="PF20160"/>
    </source>
</evidence>
<accession>A0A8K0GPD8</accession>
<dbReference type="InterPro" id="IPR032675">
    <property type="entry name" value="LRR_dom_sf"/>
</dbReference>
<feature type="domain" description="NB-ARC" evidence="8">
    <location>
        <begin position="14"/>
        <end position="174"/>
    </location>
</feature>
<dbReference type="SUPFAM" id="SSF52058">
    <property type="entry name" value="L domain-like"/>
    <property type="match status" value="1"/>
</dbReference>
<feature type="domain" description="C-JID" evidence="9">
    <location>
        <begin position="1599"/>
        <end position="1741"/>
    </location>
</feature>
<evidence type="ECO:0000256" key="5">
    <source>
        <dbReference type="ARBA" id="ARBA00023027"/>
    </source>
</evidence>
<feature type="compositionally biased region" description="Basic and acidic residues" evidence="7">
    <location>
        <begin position="1384"/>
        <end position="1403"/>
    </location>
</feature>
<dbReference type="InterPro" id="IPR058546">
    <property type="entry name" value="RPS4B/Roq1-like_LRR"/>
</dbReference>
<dbReference type="Gene3D" id="1.10.8.430">
    <property type="entry name" value="Helical domain of apoptotic protease-activating factors"/>
    <property type="match status" value="1"/>
</dbReference>
<keyword evidence="3" id="KW-0677">Repeat</keyword>
<dbReference type="GO" id="GO:0043531">
    <property type="term" value="F:ADP binding"/>
    <property type="evidence" value="ECO:0007669"/>
    <property type="project" value="InterPro"/>
</dbReference>
<dbReference type="PRINTS" id="PR00364">
    <property type="entry name" value="DISEASERSIST"/>
</dbReference>
<feature type="domain" description="Disease resistance protein RPS4B/Roq1-like leucine-rich repeats" evidence="11">
    <location>
        <begin position="528"/>
        <end position="684"/>
    </location>
</feature>
<sequence>MKKMELELGIGQFDVRIIGIWGMPGIGKTTLAREIFKKKSHGFEASAFIDNVREGFEKTNGKLHIQKRLYQSLLNINEGSLHDDHMEINVLWKRMHSRKMLVVLDDVDKLEQIENLIGQSKQQKEWLGAGSRVIVTTRNNHLLRKHGDDNIYTYEVKKLIYNDALELFGKRAFDINRRPFHESCIPNGYKELSVNLVDYADGHPFTLEILGTFLYTKTVSEWSNILAKLKDYPDGDPSHNTLKLSYNGLDEGQKEMFLDIACFFKGEDQYRVKRIFGGCGFYPTIGVNMLKEKCLITIAGDRLWMHDLLQEFGHNIVRQESTNLLGKCSRLWCHEDARNVLENNKGTEAVQGIFHYPPENEKEVHLSIDPFSKMKKLRLLKIHNMFFSECGYLSNELCLLEWHKYPLSYMPSSFQPKKLVELNMTNSCIERLWEETNTVSLEKLILMDLSNCEYLIQTPDFSKISNLERLVLKGCKRLSVVDSTIENLKRLILLDLRDCKDLLSLPNSICGLTSLKTLEISGCSQLDQLPENIGSLEQLVKLDACRTAIRKAPSSIVLLKTLQTLCLAQCSGVPEGSLHISESTSFQLPNSFSGLTSLKSLSLAKCNLPEGAIPEDIGCLSLLERLELSENNFMSLPKSISQLSNLRHFSLNKCSKLQSLPKPPLSVKLLQAHGCPMLNDQMTIWPSDKGFSFIDCRESGEAEGCLEHHNLPMLEEHIDQLFPKFIKDNIFHGGNLEIRFPYKRIPEWCSHWNNGSSITIRPHIQDDSSRTWMGFSLFVVFEIQKQEYFDEGSDLKETCFRFYANEVLLKDPLTIESFNNFKVGSYGLCVFVPQIRFGEQLNKASHFKASFSTNRQDVDVKMCGLHVIFDQDVSKFTRDLGRFARNFPIPFSFPTQHFQFHWFFHHSVGRFIVCYLPKNMFDDKSWVGFSLYVVLEMSPSDLHKIYSCSETPPMLHIDLHSHGNSISHIKSFTNLPIIGYSRQIFLFNAPRVYFRKELNQCWGVSTLFRTSIPDVKIEMCGIRVIYEQDLGDLTNMITECELNTPEDADPQSRYQAYVDLVQYLLCLFESHEPNMRKEKIPIHSREYESPQTNNFLLSTQPVDEQVLSTYENFSVPSDPIAVHSKKFLFESSKQVIEESLRDSAEGLVHLQIMAETGLYENDEYLVKRWKDNLKLWLPFYVSLYYVTITLSIKGRNICLLKPFNPFNTYNLCFPRKEIIDWFANRSVRIELPPNLKTDKNWRGIAVCVAFTVHEHPSAIVDDQDSEISSFRLLCNLIMDQKYYLNPVSMFRINKDKFKWSYLGGFIWLTYIPSCLLVAELDGQKYIDIDIYNDCPGLFMQNLGVRLLYQEDVEEFRNSINKCVISFFDNLDLIREFVANESENRASHADHVHQTETSENRDSQQQENPGKSGPDFSRAMIYNSCFPPKTEVLHWFGHQSDGPSVTMLLLPANQNSSGGNWIGLALYAHFSDLRDPTNCGRQILHNYLTCHMETERNILKPVHQYIEASFESGRQGMRVQKCGLSLLNEHGVKKFDSTIKHCMTLRDRFLKTIPAISNPNDKETTQKCKYATQQEDLIGPTYPGKSGLDFDRDILYDSCFPPTEILEWFSHHNTTGPSVTIQLPSKVYSDDSWIGLALCAYFSEFEHPSTFSDKFDLEAPHYLVCYLETEKVGLQSLHHCEISNDEPKKSYHGEFIWMSYIPRLLFSEQLDHCTLIEASFASDRVGFGANKCGLRLLYRHNEEEFQKTINHCMTTSLMVVDNQESISENVEFVNEGTKKQYNDGQAVGCSKSAGSYTDDREQESMEGPTDLNENDKGKRVLK</sequence>
<keyword evidence="5" id="KW-0520">NAD</keyword>
<keyword evidence="2" id="KW-0433">Leucine-rich repeat</keyword>
<evidence type="ECO:0000256" key="4">
    <source>
        <dbReference type="ARBA" id="ARBA00022821"/>
    </source>
</evidence>
<evidence type="ECO:0000256" key="6">
    <source>
        <dbReference type="ARBA" id="ARBA00047304"/>
    </source>
</evidence>
<dbReference type="Gene3D" id="3.80.10.10">
    <property type="entry name" value="Ribonuclease Inhibitor"/>
    <property type="match status" value="1"/>
</dbReference>
<feature type="region of interest" description="Disordered" evidence="7">
    <location>
        <begin position="1783"/>
        <end position="1821"/>
    </location>
</feature>
<proteinExistence type="predicted"/>
<dbReference type="InterPro" id="IPR011713">
    <property type="entry name" value="Leu-rich_rpt_3"/>
</dbReference>
<dbReference type="OrthoDB" id="1194556at2759"/>
<evidence type="ECO:0000256" key="7">
    <source>
        <dbReference type="SAM" id="MobiDB-lite"/>
    </source>
</evidence>
<feature type="compositionally biased region" description="Basic and acidic residues" evidence="7">
    <location>
        <begin position="1812"/>
        <end position="1821"/>
    </location>
</feature>
<comment type="catalytic activity">
    <reaction evidence="6">
        <text>NAD(+) + H2O = ADP-D-ribose + nicotinamide + H(+)</text>
        <dbReference type="Rhea" id="RHEA:16301"/>
        <dbReference type="ChEBI" id="CHEBI:15377"/>
        <dbReference type="ChEBI" id="CHEBI:15378"/>
        <dbReference type="ChEBI" id="CHEBI:17154"/>
        <dbReference type="ChEBI" id="CHEBI:57540"/>
        <dbReference type="ChEBI" id="CHEBI:57967"/>
        <dbReference type="EC" id="3.2.2.6"/>
    </reaction>
    <physiologicalReaction direction="left-to-right" evidence="6">
        <dbReference type="Rhea" id="RHEA:16302"/>
    </physiologicalReaction>
</comment>
<dbReference type="InterPro" id="IPR036390">
    <property type="entry name" value="WH_DNA-bd_sf"/>
</dbReference>
<dbReference type="SUPFAM" id="SSF52540">
    <property type="entry name" value="P-loop containing nucleoside triphosphate hydrolases"/>
    <property type="match status" value="1"/>
</dbReference>
<dbReference type="Pfam" id="PF23282">
    <property type="entry name" value="WHD_ROQ1"/>
    <property type="match status" value="1"/>
</dbReference>
<keyword evidence="4" id="KW-0611">Plant defense</keyword>
<dbReference type="InterPro" id="IPR058192">
    <property type="entry name" value="WHD_ROQ1-like"/>
</dbReference>
<dbReference type="GO" id="GO:0006952">
    <property type="term" value="P:defense response"/>
    <property type="evidence" value="ECO:0007669"/>
    <property type="project" value="InterPro"/>
</dbReference>
<evidence type="ECO:0000313" key="13">
    <source>
        <dbReference type="Proteomes" id="UP000796880"/>
    </source>
</evidence>
<dbReference type="InterPro" id="IPR044974">
    <property type="entry name" value="Disease_R_plants"/>
</dbReference>
<name>A0A8K0GPD8_9ROSA</name>
<gene>
    <name evidence="12" type="ORF">FNV43_RR27111</name>
</gene>
<feature type="domain" description="Disease resistance protein Roq1-like winged-helix" evidence="10">
    <location>
        <begin position="251"/>
        <end position="321"/>
    </location>
</feature>
<protein>
    <recommendedName>
        <fullName evidence="1">ADP-ribosyl cyclase/cyclic ADP-ribose hydrolase</fullName>
        <ecNumber evidence="1">3.2.2.6</ecNumber>
    </recommendedName>
</protein>
<evidence type="ECO:0000256" key="3">
    <source>
        <dbReference type="ARBA" id="ARBA00022737"/>
    </source>
</evidence>
<dbReference type="Pfam" id="PF00931">
    <property type="entry name" value="NB-ARC"/>
    <property type="match status" value="1"/>
</dbReference>
<dbReference type="PANTHER" id="PTHR11017">
    <property type="entry name" value="LEUCINE-RICH REPEAT-CONTAINING PROTEIN"/>
    <property type="match status" value="1"/>
</dbReference>
<evidence type="ECO:0000313" key="12">
    <source>
        <dbReference type="EMBL" id="KAF3432371.1"/>
    </source>
</evidence>
<comment type="caution">
    <text evidence="12">The sequence shown here is derived from an EMBL/GenBank/DDBJ whole genome shotgun (WGS) entry which is preliminary data.</text>
</comment>
<feature type="region of interest" description="Disordered" evidence="7">
    <location>
        <begin position="1384"/>
        <end position="1415"/>
    </location>
</feature>
<reference evidence="12" key="1">
    <citation type="submission" date="2020-03" db="EMBL/GenBank/DDBJ databases">
        <title>A high-quality chromosome-level genome assembly of a woody plant with both climbing and erect habits, Rhamnella rubrinervis.</title>
        <authorList>
            <person name="Lu Z."/>
            <person name="Yang Y."/>
            <person name="Zhu X."/>
            <person name="Sun Y."/>
        </authorList>
    </citation>
    <scope>NUCLEOTIDE SEQUENCE</scope>
    <source>
        <strain evidence="12">BYM</strain>
        <tissue evidence="12">Leaf</tissue>
    </source>
</reference>
<dbReference type="SUPFAM" id="SSF46785">
    <property type="entry name" value="Winged helix' DNA-binding domain"/>
    <property type="match status" value="1"/>
</dbReference>
<dbReference type="InterPro" id="IPR042197">
    <property type="entry name" value="Apaf_helical"/>
</dbReference>
<evidence type="ECO:0000256" key="2">
    <source>
        <dbReference type="ARBA" id="ARBA00022614"/>
    </source>
</evidence>
<keyword evidence="13" id="KW-1185">Reference proteome</keyword>
<dbReference type="Pfam" id="PF07725">
    <property type="entry name" value="LRR_3"/>
    <property type="match status" value="1"/>
</dbReference>
<dbReference type="InterPro" id="IPR045344">
    <property type="entry name" value="C-JID"/>
</dbReference>
<dbReference type="Gene3D" id="3.40.50.300">
    <property type="entry name" value="P-loop containing nucleotide triphosphate hydrolases"/>
    <property type="match status" value="1"/>
</dbReference>
<organism evidence="12 13">
    <name type="scientific">Rhamnella rubrinervis</name>
    <dbReference type="NCBI Taxonomy" id="2594499"/>
    <lineage>
        <taxon>Eukaryota</taxon>
        <taxon>Viridiplantae</taxon>
        <taxon>Streptophyta</taxon>
        <taxon>Embryophyta</taxon>
        <taxon>Tracheophyta</taxon>
        <taxon>Spermatophyta</taxon>
        <taxon>Magnoliopsida</taxon>
        <taxon>eudicotyledons</taxon>
        <taxon>Gunneridae</taxon>
        <taxon>Pentapetalae</taxon>
        <taxon>rosids</taxon>
        <taxon>fabids</taxon>
        <taxon>Rosales</taxon>
        <taxon>Rhamnaceae</taxon>
        <taxon>rhamnoid group</taxon>
        <taxon>Rhamneae</taxon>
        <taxon>Rhamnella</taxon>
    </lineage>
</organism>
<dbReference type="EMBL" id="VOIH02000012">
    <property type="protein sequence ID" value="KAF3432371.1"/>
    <property type="molecule type" value="Genomic_DNA"/>
</dbReference>